<keyword evidence="1" id="KW-0175">Coiled coil</keyword>
<organism evidence="2 3">
    <name type="scientific">Blattamonas nauphoetae</name>
    <dbReference type="NCBI Taxonomy" id="2049346"/>
    <lineage>
        <taxon>Eukaryota</taxon>
        <taxon>Metamonada</taxon>
        <taxon>Preaxostyla</taxon>
        <taxon>Oxymonadida</taxon>
        <taxon>Blattamonas</taxon>
    </lineage>
</organism>
<dbReference type="EMBL" id="JARBJD010000065">
    <property type="protein sequence ID" value="KAK2955608.1"/>
    <property type="molecule type" value="Genomic_DNA"/>
</dbReference>
<evidence type="ECO:0000256" key="1">
    <source>
        <dbReference type="SAM" id="Coils"/>
    </source>
</evidence>
<reference evidence="2 3" key="1">
    <citation type="journal article" date="2022" name="bioRxiv">
        <title>Genomics of Preaxostyla Flagellates Illuminates Evolutionary Transitions and the Path Towards Mitochondrial Loss.</title>
        <authorList>
            <person name="Novak L.V.F."/>
            <person name="Treitli S.C."/>
            <person name="Pyrih J."/>
            <person name="Halakuc P."/>
            <person name="Pipaliya S.V."/>
            <person name="Vacek V."/>
            <person name="Brzon O."/>
            <person name="Soukal P."/>
            <person name="Eme L."/>
            <person name="Dacks J.B."/>
            <person name="Karnkowska A."/>
            <person name="Elias M."/>
            <person name="Hampl V."/>
        </authorList>
    </citation>
    <scope>NUCLEOTIDE SEQUENCE [LARGE SCALE GENOMIC DNA]</scope>
    <source>
        <strain evidence="2">NAU3</strain>
        <tissue evidence="2">Gut</tissue>
    </source>
</reference>
<proteinExistence type="predicted"/>
<evidence type="ECO:0000313" key="3">
    <source>
        <dbReference type="Proteomes" id="UP001281761"/>
    </source>
</evidence>
<dbReference type="Proteomes" id="UP001281761">
    <property type="component" value="Unassembled WGS sequence"/>
</dbReference>
<keyword evidence="3" id="KW-1185">Reference proteome</keyword>
<feature type="coiled-coil region" evidence="1">
    <location>
        <begin position="305"/>
        <end position="342"/>
    </location>
</feature>
<accession>A0ABQ9XVT9</accession>
<protein>
    <submittedName>
        <fullName evidence="2">Uncharacterized protein</fullName>
    </submittedName>
</protein>
<gene>
    <name evidence="2" type="ORF">BLNAU_9467</name>
</gene>
<name>A0ABQ9XVT9_9EUKA</name>
<evidence type="ECO:0000313" key="2">
    <source>
        <dbReference type="EMBL" id="KAK2955608.1"/>
    </source>
</evidence>
<sequence>MTEEETPQTVINLIKDEEIEATIKSLETLKQEEKPEIITRLYHTAISSETAVSEMLANKLPRKLLKLLSEDPQTPIATTIWNFTLFMLEESVKSSPHAHLAKLPFVQLIELLPGLPDDQKKAIFSALEKLIKTNEEIRDSFLSSQFFASLPTTLCRATETDEIAQYRVLLLRFLSTVLKCVINANGSVRPFEPYKEVLQDIIKTQQGEIKVEAGILSHLIDDYEQQRISGPLDSDDDSTTPKKEDNVSIHSNVVETVEEANIKEIGVQTGDEQDGDIEETNLMKLEDINILQLRNEVDGKDGAGYESLESYIRQIAELTENLEKEKEAHNQTKLELEQCRQAKVVESQQLQLNQNFDEVREILQLIKNDTDYIPRFVCARNFGDVVHLVGDEHAFTREGNRFVKQTSTKDGGRIVVLDIPLAQNGIIKWTFTTPHLDGDVAAGILAGNVGAISPKDPNSILKRKDAAVFRFKFGHCYVRGVQYPSKNKWVYANEVCSIEVNMRDSPRTMTFISGDQPQPTYVTNIPEDARLAFYLTCRYDSFETLSISQLRVPTSFILNPREQIDWNTNVE</sequence>
<comment type="caution">
    <text evidence="2">The sequence shown here is derived from an EMBL/GenBank/DDBJ whole genome shotgun (WGS) entry which is preliminary data.</text>
</comment>